<dbReference type="SUPFAM" id="SSF75169">
    <property type="entry name" value="DsrEFH-like"/>
    <property type="match status" value="1"/>
</dbReference>
<dbReference type="Proteomes" id="UP000534783">
    <property type="component" value="Unassembled WGS sequence"/>
</dbReference>
<evidence type="ECO:0000313" key="2">
    <source>
        <dbReference type="Proteomes" id="UP000534783"/>
    </source>
</evidence>
<evidence type="ECO:0000313" key="1">
    <source>
        <dbReference type="EMBL" id="NKE71380.1"/>
    </source>
</evidence>
<accession>A0A7X6IBE7</accession>
<sequence>MKTLHILRKTSEPIALEAIQSDPRAAVLLIQDAVLTKGVFPVETYACREDLDARGIDRSFRPVDYNDIARLIVEYDRVITW</sequence>
<protein>
    <recommendedName>
        <fullName evidence="3">Sulfurtransferase complex subunit TusB</fullName>
    </recommendedName>
</protein>
<proteinExistence type="predicted"/>
<organism evidence="1 2">
    <name type="scientific">Candidatus Manganitrophus noduliformans</name>
    <dbReference type="NCBI Taxonomy" id="2606439"/>
    <lineage>
        <taxon>Bacteria</taxon>
        <taxon>Pseudomonadati</taxon>
        <taxon>Nitrospirota</taxon>
        <taxon>Nitrospiria</taxon>
        <taxon>Candidatus Troglogloeales</taxon>
        <taxon>Candidatus Manganitrophaceae</taxon>
        <taxon>Candidatus Manganitrophus</taxon>
    </lineage>
</organism>
<reference evidence="1 2" key="1">
    <citation type="journal article" date="2020" name="Nature">
        <title>Bacterial chemolithoautotrophy via manganese oxidation.</title>
        <authorList>
            <person name="Yu H."/>
            <person name="Leadbetter J.R."/>
        </authorList>
    </citation>
    <scope>NUCLEOTIDE SEQUENCE [LARGE SCALE GENOMIC DNA]</scope>
    <source>
        <strain evidence="1 2">Mn-1</strain>
    </source>
</reference>
<dbReference type="InterPro" id="IPR007215">
    <property type="entry name" value="Sulphur_relay_TusB/DsrH"/>
</dbReference>
<evidence type="ECO:0008006" key="3">
    <source>
        <dbReference type="Google" id="ProtNLM"/>
    </source>
</evidence>
<dbReference type="GO" id="GO:0002143">
    <property type="term" value="P:tRNA wobble position uridine thiolation"/>
    <property type="evidence" value="ECO:0007669"/>
    <property type="project" value="InterPro"/>
</dbReference>
<comment type="caution">
    <text evidence="1">The sequence shown here is derived from an EMBL/GenBank/DDBJ whole genome shotgun (WGS) entry which is preliminary data.</text>
</comment>
<dbReference type="GO" id="GO:0005737">
    <property type="term" value="C:cytoplasm"/>
    <property type="evidence" value="ECO:0007669"/>
    <property type="project" value="InterPro"/>
</dbReference>
<dbReference type="EMBL" id="VTOW01000002">
    <property type="protein sequence ID" value="NKE71380.1"/>
    <property type="molecule type" value="Genomic_DNA"/>
</dbReference>
<keyword evidence="2" id="KW-1185">Reference proteome</keyword>
<dbReference type="Pfam" id="PF04077">
    <property type="entry name" value="DsrH"/>
    <property type="match status" value="1"/>
</dbReference>
<dbReference type="RefSeq" id="WP_168059962.1">
    <property type="nucleotide sequence ID" value="NZ_VTOW01000002.1"/>
</dbReference>
<dbReference type="Gene3D" id="3.40.1260.10">
    <property type="entry name" value="DsrEFH-like"/>
    <property type="match status" value="1"/>
</dbReference>
<gene>
    <name evidence="1" type="ORF">MNODULE_11580</name>
</gene>
<dbReference type="InterPro" id="IPR027396">
    <property type="entry name" value="DsrEFH-like"/>
</dbReference>
<name>A0A7X6IBE7_9BACT</name>
<dbReference type="AlphaFoldDB" id="A0A7X6IBE7"/>